<feature type="domain" description="Aldehyde oxidase/xanthine dehydrogenase second molybdopterin binding" evidence="1">
    <location>
        <begin position="22"/>
        <end position="146"/>
    </location>
</feature>
<accession>A0ABQ9IY36</accession>
<dbReference type="InterPro" id="IPR037165">
    <property type="entry name" value="AldOxase/xan_DH_Mopterin-bd_sf"/>
</dbReference>
<dbReference type="PANTHER" id="PTHR45444">
    <property type="entry name" value="XANTHINE DEHYDROGENASE"/>
    <property type="match status" value="1"/>
</dbReference>
<dbReference type="Gene3D" id="3.30.365.10">
    <property type="entry name" value="Aldehyde oxidase/xanthine dehydrogenase, molybdopterin binding domain"/>
    <property type="match status" value="2"/>
</dbReference>
<dbReference type="PANTHER" id="PTHR45444:SF3">
    <property type="entry name" value="XANTHINE DEHYDROGENASE"/>
    <property type="match status" value="1"/>
</dbReference>
<organism evidence="2 3">
    <name type="scientific">Molorchus minor</name>
    <dbReference type="NCBI Taxonomy" id="1323400"/>
    <lineage>
        <taxon>Eukaryota</taxon>
        <taxon>Metazoa</taxon>
        <taxon>Ecdysozoa</taxon>
        <taxon>Arthropoda</taxon>
        <taxon>Hexapoda</taxon>
        <taxon>Insecta</taxon>
        <taxon>Pterygota</taxon>
        <taxon>Neoptera</taxon>
        <taxon>Endopterygota</taxon>
        <taxon>Coleoptera</taxon>
        <taxon>Polyphaga</taxon>
        <taxon>Cucujiformia</taxon>
        <taxon>Chrysomeloidea</taxon>
        <taxon>Cerambycidae</taxon>
        <taxon>Lamiinae</taxon>
        <taxon>Monochamini</taxon>
        <taxon>Molorchus</taxon>
    </lineage>
</organism>
<keyword evidence="3" id="KW-1185">Reference proteome</keyword>
<name>A0ABQ9IY36_9CUCU</name>
<sequence>MVLDIIMKHILLGASTKIGPCEACNIIKNRLKPYEEANSQGTWEDWVKSAYLDRVSLAATGFYKTPDIGYNWATGEGNMFNYFTYGVGCSEVEIDTLTGDHQVLRTDIVMDLGESLNPAIDIGQIEGAFMQGYGLFVLEEMVYSPKEFNVSLLKGVSNPRAVYSSKAVGEPPLFLASSIMFAIKDAIKAYRDENGIIRTHFRLDAPATSAKIRMACQDAITSMVPNIETGSFKPWNVIAS</sequence>
<gene>
    <name evidence="2" type="ORF">NQ317_002626</name>
</gene>
<dbReference type="SUPFAM" id="SSF56003">
    <property type="entry name" value="Molybdenum cofactor-binding domain"/>
    <property type="match status" value="1"/>
</dbReference>
<dbReference type="InterPro" id="IPR046867">
    <property type="entry name" value="AldOxase/xan_DH_MoCoBD2"/>
</dbReference>
<reference evidence="2" key="1">
    <citation type="journal article" date="2023" name="Insect Mol. Biol.">
        <title>Genome sequencing provides insights into the evolution of gene families encoding plant cell wall-degrading enzymes in longhorned beetles.</title>
        <authorList>
            <person name="Shin N.R."/>
            <person name="Okamura Y."/>
            <person name="Kirsch R."/>
            <person name="Pauchet Y."/>
        </authorList>
    </citation>
    <scope>NUCLEOTIDE SEQUENCE</scope>
    <source>
        <strain evidence="2">MMC_N1</strain>
    </source>
</reference>
<comment type="caution">
    <text evidence="2">The sequence shown here is derived from an EMBL/GenBank/DDBJ whole genome shotgun (WGS) entry which is preliminary data.</text>
</comment>
<evidence type="ECO:0000313" key="3">
    <source>
        <dbReference type="Proteomes" id="UP001162164"/>
    </source>
</evidence>
<protein>
    <recommendedName>
        <fullName evidence="1">Aldehyde oxidase/xanthine dehydrogenase second molybdopterin binding domain-containing protein</fullName>
    </recommendedName>
</protein>
<dbReference type="Pfam" id="PF20256">
    <property type="entry name" value="MoCoBD_2"/>
    <property type="match status" value="1"/>
</dbReference>
<dbReference type="InterPro" id="IPR016208">
    <property type="entry name" value="Ald_Oxase/xanthine_DH-like"/>
</dbReference>
<dbReference type="EMBL" id="JAPWTJ010001968">
    <property type="protein sequence ID" value="KAJ8968544.1"/>
    <property type="molecule type" value="Genomic_DNA"/>
</dbReference>
<evidence type="ECO:0000259" key="1">
    <source>
        <dbReference type="Pfam" id="PF20256"/>
    </source>
</evidence>
<dbReference type="Proteomes" id="UP001162164">
    <property type="component" value="Unassembled WGS sequence"/>
</dbReference>
<proteinExistence type="predicted"/>
<evidence type="ECO:0000313" key="2">
    <source>
        <dbReference type="EMBL" id="KAJ8968544.1"/>
    </source>
</evidence>